<dbReference type="CDD" id="cd00051">
    <property type="entry name" value="EFh"/>
    <property type="match status" value="3"/>
</dbReference>
<proteinExistence type="predicted"/>
<reference evidence="5" key="1">
    <citation type="submission" date="2022-03" db="EMBL/GenBank/DDBJ databases">
        <authorList>
            <person name="Martin C."/>
        </authorList>
    </citation>
    <scope>NUCLEOTIDE SEQUENCE</scope>
</reference>
<evidence type="ECO:0000259" key="4">
    <source>
        <dbReference type="PROSITE" id="PS50222"/>
    </source>
</evidence>
<dbReference type="GO" id="GO:0005509">
    <property type="term" value="F:calcium ion binding"/>
    <property type="evidence" value="ECO:0007669"/>
    <property type="project" value="InterPro"/>
</dbReference>
<dbReference type="OrthoDB" id="429467at2759"/>
<organism evidence="5 6">
    <name type="scientific">Owenia fusiformis</name>
    <name type="common">Polychaete worm</name>
    <dbReference type="NCBI Taxonomy" id="6347"/>
    <lineage>
        <taxon>Eukaryota</taxon>
        <taxon>Metazoa</taxon>
        <taxon>Spiralia</taxon>
        <taxon>Lophotrochozoa</taxon>
        <taxon>Annelida</taxon>
        <taxon>Polychaeta</taxon>
        <taxon>Sedentaria</taxon>
        <taxon>Canalipalpata</taxon>
        <taxon>Sabellida</taxon>
        <taxon>Oweniida</taxon>
        <taxon>Oweniidae</taxon>
        <taxon>Owenia</taxon>
    </lineage>
</organism>
<evidence type="ECO:0000256" key="2">
    <source>
        <dbReference type="ARBA" id="ARBA00022837"/>
    </source>
</evidence>
<dbReference type="GO" id="GO:0016460">
    <property type="term" value="C:myosin II complex"/>
    <property type="evidence" value="ECO:0007669"/>
    <property type="project" value="TreeGrafter"/>
</dbReference>
<name>A0A8S4N1Y6_OWEFU</name>
<keyword evidence="1" id="KW-0677">Repeat</keyword>
<evidence type="ECO:0000256" key="3">
    <source>
        <dbReference type="SAM" id="MobiDB-lite"/>
    </source>
</evidence>
<dbReference type="PANTHER" id="PTHR23048:SF0">
    <property type="entry name" value="CALMODULIN LIKE 3"/>
    <property type="match status" value="1"/>
</dbReference>
<dbReference type="EMBL" id="CAIIXF020000001">
    <property type="protein sequence ID" value="CAH1775337.1"/>
    <property type="molecule type" value="Genomic_DNA"/>
</dbReference>
<dbReference type="FunFam" id="1.10.238.10:FF:000001">
    <property type="entry name" value="Calmodulin 1"/>
    <property type="match status" value="2"/>
</dbReference>
<gene>
    <name evidence="5" type="ORF">OFUS_LOCUS2657</name>
</gene>
<evidence type="ECO:0000313" key="6">
    <source>
        <dbReference type="Proteomes" id="UP000749559"/>
    </source>
</evidence>
<dbReference type="SMART" id="SM00054">
    <property type="entry name" value="EFh"/>
    <property type="match status" value="9"/>
</dbReference>
<keyword evidence="6" id="KW-1185">Reference proteome</keyword>
<dbReference type="SUPFAM" id="SSF47473">
    <property type="entry name" value="EF-hand"/>
    <property type="match status" value="2"/>
</dbReference>
<dbReference type="PANTHER" id="PTHR23048">
    <property type="entry name" value="MYOSIN LIGHT CHAIN 1, 3"/>
    <property type="match status" value="1"/>
</dbReference>
<feature type="domain" description="EF-hand" evidence="4">
    <location>
        <begin position="311"/>
        <end position="346"/>
    </location>
</feature>
<accession>A0A8S4N1Y6</accession>
<feature type="region of interest" description="Disordered" evidence="3">
    <location>
        <begin position="110"/>
        <end position="129"/>
    </location>
</feature>
<feature type="domain" description="EF-hand" evidence="4">
    <location>
        <begin position="424"/>
        <end position="459"/>
    </location>
</feature>
<feature type="compositionally biased region" description="Polar residues" evidence="3">
    <location>
        <begin position="227"/>
        <end position="244"/>
    </location>
</feature>
<feature type="domain" description="EF-hand" evidence="4">
    <location>
        <begin position="545"/>
        <end position="580"/>
    </location>
</feature>
<feature type="domain" description="EF-hand" evidence="4">
    <location>
        <begin position="388"/>
        <end position="423"/>
    </location>
</feature>
<feature type="compositionally biased region" description="Polar residues" evidence="3">
    <location>
        <begin position="262"/>
        <end position="290"/>
    </location>
</feature>
<feature type="domain" description="EF-hand" evidence="4">
    <location>
        <begin position="508"/>
        <end position="543"/>
    </location>
</feature>
<dbReference type="Proteomes" id="UP000749559">
    <property type="component" value="Unassembled WGS sequence"/>
</dbReference>
<dbReference type="InterPro" id="IPR018247">
    <property type="entry name" value="EF_Hand_1_Ca_BS"/>
</dbReference>
<comment type="caution">
    <text evidence="5">The sequence shown here is derived from an EMBL/GenBank/DDBJ whole genome shotgun (WGS) entry which is preliminary data.</text>
</comment>
<dbReference type="InterPro" id="IPR002048">
    <property type="entry name" value="EF_hand_dom"/>
</dbReference>
<feature type="domain" description="EF-hand" evidence="4">
    <location>
        <begin position="347"/>
        <end position="382"/>
    </location>
</feature>
<dbReference type="InterPro" id="IPR050230">
    <property type="entry name" value="CALM/Myosin/TropC-like"/>
</dbReference>
<dbReference type="Pfam" id="PF13499">
    <property type="entry name" value="EF-hand_7"/>
    <property type="match status" value="4"/>
</dbReference>
<protein>
    <recommendedName>
        <fullName evidence="4">EF-hand domain-containing protein</fullName>
    </recommendedName>
</protein>
<sequence length="663" mass="73708">MDVNSLSAIPVQAPTVRCYHCHFKFPDSCEILDHMFDRHFKREISLLCRAPSQTGATYRSIHYGIQPSDISKGKVNFVEESLSLEVIEDKLKDVIATTDAKGNEETHTYYINPQLGNSPRRVKSPSPRNLSSEENCFVFPSPKIAKKQLGIGVNDSPILSTKSYSESLSPSHSVLSYESSNSTYLNNGSAKFLDTTVPRKNGAPPIMTNKDVPKVILNGHTVFDTPIDTTSNSQTPKAVGSNGSVPHGMSGAKESRARPTSLPVSLDSSNIGLTLSRPRSGTKDSVASGASSTSIGAFSAKSVDSFVLSEEDVSAYRETFDMLDTNNDGGITKKQLLDFLTRLGADIPESDINTMMELVDSDADEVISFDELLELMRVFHSVIDHSTTVAEEMRAAFRVFDKNNDGKITREELKTTMVELGEKLTEEEIDAMLKDADLNKDGVIDYTEFVQMMSRRFSHSLDYTENGKFSPEQVADLRIAFNLLDKDKDGTITKDELKVVMTAFHQSVTDKELDEIFAKVDLDRNGRIDFKEFLTMLEDKMKVQCEDAEMRQAFKVFDRDNNGYIDCDELKSTMDDLGVKLSNKDVDSMMKEAGVGKSKRIYYEDFVKMMYGKLPTGTKPSVQFSKEQVTEFKVSFALFDKDGDGYMCEGTTVCHAIIGTSPK</sequence>
<dbReference type="PROSITE" id="PS50222">
    <property type="entry name" value="EF_HAND_2"/>
    <property type="match status" value="7"/>
</dbReference>
<evidence type="ECO:0000256" key="1">
    <source>
        <dbReference type="ARBA" id="ARBA00022737"/>
    </source>
</evidence>
<feature type="domain" description="EF-hand" evidence="4">
    <location>
        <begin position="472"/>
        <end position="507"/>
    </location>
</feature>
<evidence type="ECO:0000313" key="5">
    <source>
        <dbReference type="EMBL" id="CAH1775337.1"/>
    </source>
</evidence>
<feature type="region of interest" description="Disordered" evidence="3">
    <location>
        <begin position="226"/>
        <end position="290"/>
    </location>
</feature>
<keyword evidence="2" id="KW-0106">Calcium</keyword>
<dbReference type="PROSITE" id="PS00018">
    <property type="entry name" value="EF_HAND_1"/>
    <property type="match status" value="5"/>
</dbReference>
<dbReference type="InterPro" id="IPR011992">
    <property type="entry name" value="EF-hand-dom_pair"/>
</dbReference>
<dbReference type="AlphaFoldDB" id="A0A8S4N1Y6"/>
<dbReference type="Gene3D" id="1.10.238.10">
    <property type="entry name" value="EF-hand"/>
    <property type="match status" value="5"/>
</dbReference>